<dbReference type="EMBL" id="BMKC01000002">
    <property type="protein sequence ID" value="GGA81824.1"/>
    <property type="molecule type" value="Genomic_DNA"/>
</dbReference>
<keyword evidence="1" id="KW-0472">Membrane</keyword>
<feature type="transmembrane region" description="Helical" evidence="1">
    <location>
        <begin position="12"/>
        <end position="36"/>
    </location>
</feature>
<feature type="transmembrane region" description="Helical" evidence="1">
    <location>
        <begin position="180"/>
        <end position="201"/>
    </location>
</feature>
<proteinExistence type="predicted"/>
<reference evidence="3" key="1">
    <citation type="journal article" date="2019" name="Int. J. Syst. Evol. Microbiol.">
        <title>The Global Catalogue of Microorganisms (GCM) 10K type strain sequencing project: providing services to taxonomists for standard genome sequencing and annotation.</title>
        <authorList>
            <consortium name="The Broad Institute Genomics Platform"/>
            <consortium name="The Broad Institute Genome Sequencing Center for Infectious Disease"/>
            <person name="Wu L."/>
            <person name="Ma J."/>
        </authorList>
    </citation>
    <scope>NUCLEOTIDE SEQUENCE [LARGE SCALE GENOMIC DNA]</scope>
    <source>
        <strain evidence="3">CGMCC 1.15905</strain>
    </source>
</reference>
<evidence type="ECO:0008006" key="4">
    <source>
        <dbReference type="Google" id="ProtNLM"/>
    </source>
</evidence>
<feature type="transmembrane region" description="Helical" evidence="1">
    <location>
        <begin position="207"/>
        <end position="226"/>
    </location>
</feature>
<evidence type="ECO:0000256" key="1">
    <source>
        <dbReference type="SAM" id="Phobius"/>
    </source>
</evidence>
<keyword evidence="3" id="KW-1185">Reference proteome</keyword>
<evidence type="ECO:0000313" key="2">
    <source>
        <dbReference type="EMBL" id="GGA81824.1"/>
    </source>
</evidence>
<keyword evidence="1" id="KW-0812">Transmembrane</keyword>
<sequence length="254" mass="27411">MTLSPQLLDEVQWLRVAVYLVLGPIAVGHLCTYLKLRHGWASGYTRKLNHLGIMLITAPLLAVLPDTQLIMSVLVATSLQVVLYTSAAYSERPLLHALAVHSLRERDAPRSRFFFLMPMITTNVSLVAAVLLFPMLLVKIAFFTVAVADGMAEPVGLRFGKGNTYQIPDLVWGGRNTKSIAGSGAVFVLALATSLLLLSWVHGLTPAVLLTCGAYATAMTLLEAVSPRGSDNMLMILLGPLFLMGLMHVTALAS</sequence>
<dbReference type="RefSeq" id="WP_188663758.1">
    <property type="nucleotide sequence ID" value="NZ_BMKC01000002.1"/>
</dbReference>
<evidence type="ECO:0000313" key="3">
    <source>
        <dbReference type="Proteomes" id="UP000623419"/>
    </source>
</evidence>
<feature type="transmembrane region" description="Helical" evidence="1">
    <location>
        <begin position="48"/>
        <end position="64"/>
    </location>
</feature>
<gene>
    <name evidence="2" type="ORF">GCM10011521_20220</name>
</gene>
<keyword evidence="1" id="KW-1133">Transmembrane helix</keyword>
<feature type="transmembrane region" description="Helical" evidence="1">
    <location>
        <begin position="233"/>
        <end position="253"/>
    </location>
</feature>
<dbReference type="Proteomes" id="UP000623419">
    <property type="component" value="Unassembled WGS sequence"/>
</dbReference>
<organism evidence="2 3">
    <name type="scientific">Arenimonas soli</name>
    <dbReference type="NCBI Taxonomy" id="2269504"/>
    <lineage>
        <taxon>Bacteria</taxon>
        <taxon>Pseudomonadati</taxon>
        <taxon>Pseudomonadota</taxon>
        <taxon>Gammaproteobacteria</taxon>
        <taxon>Lysobacterales</taxon>
        <taxon>Lysobacteraceae</taxon>
        <taxon>Arenimonas</taxon>
    </lineage>
</organism>
<name>A0ABQ1HKV3_9GAMM</name>
<comment type="caution">
    <text evidence="2">The sequence shown here is derived from an EMBL/GenBank/DDBJ whole genome shotgun (WGS) entry which is preliminary data.</text>
</comment>
<accession>A0ABQ1HKV3</accession>
<protein>
    <recommendedName>
        <fullName evidence="4">Phosphatidate cytidylyltransferase</fullName>
    </recommendedName>
</protein>